<keyword evidence="1" id="KW-0472">Membrane</keyword>
<accession>A0A4R1QZA6</accession>
<name>A0A4R1QZA6_HYDET</name>
<protein>
    <submittedName>
        <fullName evidence="2">Uncharacterized protein</fullName>
    </submittedName>
</protein>
<gene>
    <name evidence="2" type="ORF">EDC14_104218</name>
</gene>
<keyword evidence="1" id="KW-1133">Transmembrane helix</keyword>
<evidence type="ECO:0000256" key="1">
    <source>
        <dbReference type="SAM" id="Phobius"/>
    </source>
</evidence>
<dbReference type="EMBL" id="SLUN01000042">
    <property type="protein sequence ID" value="TCL58325.1"/>
    <property type="molecule type" value="Genomic_DNA"/>
</dbReference>
<dbReference type="AlphaFoldDB" id="A0A4R1QZA6"/>
<keyword evidence="1" id="KW-0812">Transmembrane</keyword>
<evidence type="ECO:0000313" key="3">
    <source>
        <dbReference type="Proteomes" id="UP000295008"/>
    </source>
</evidence>
<organism evidence="2 3">
    <name type="scientific">Hydrogenispora ethanolica</name>
    <dbReference type="NCBI Taxonomy" id="1082276"/>
    <lineage>
        <taxon>Bacteria</taxon>
        <taxon>Bacillati</taxon>
        <taxon>Bacillota</taxon>
        <taxon>Hydrogenispora</taxon>
    </lineage>
</organism>
<sequence>MIEDIINIHDKYQFEIKWSYRLQRQRRFSTYRIETYFFIPQSLGLNRNTYAKQDFYNDIQSYIRFKTPTVLLKNIAEGPERPLAKLKAVFQRVADQPDPENLREYEQSIKLFGCIFRSSLRDHVTFIHKKRRVAEIQDLTEQFIQYATAAVRSYRELGSLLNVPTIREKDFAKYRFGDEYLSLMVEQYSFSLLNRLREKLGLQGQPYTQRLLGIIRDELEYRRLQGYPSIPEEEGENEGLVFRKSILKKYMGSILFLKIRTESEGKIVEQIVLGIAAGVAMIFATAIAFFSQQQYGNLSLPLFVALVIGYIFKDRLKELLRSYFHEQLHSFLYDHKIVLHTGDQLPLGWCKESVDYVSEAGVPGGIRRRRNRDHLTEIENDWLGESIIVYKKYIRLRAVKLENFHEPEPVESINDIMRFNIQKFLAKMDNPEKNIYVIAGDGYKKVAAQRVYHLNLVIRYSFDGQNSYKRFRIILNRRGIKSIEVLNVE</sequence>
<proteinExistence type="predicted"/>
<dbReference type="Proteomes" id="UP000295008">
    <property type="component" value="Unassembled WGS sequence"/>
</dbReference>
<dbReference type="RefSeq" id="WP_132016826.1">
    <property type="nucleotide sequence ID" value="NZ_SLUN01000042.1"/>
</dbReference>
<comment type="caution">
    <text evidence="2">The sequence shown here is derived from an EMBL/GenBank/DDBJ whole genome shotgun (WGS) entry which is preliminary data.</text>
</comment>
<reference evidence="2 3" key="1">
    <citation type="submission" date="2019-03" db="EMBL/GenBank/DDBJ databases">
        <title>Genomic Encyclopedia of Type Strains, Phase IV (KMG-IV): sequencing the most valuable type-strain genomes for metagenomic binning, comparative biology and taxonomic classification.</title>
        <authorList>
            <person name="Goeker M."/>
        </authorList>
    </citation>
    <scope>NUCLEOTIDE SEQUENCE [LARGE SCALE GENOMIC DNA]</scope>
    <source>
        <strain evidence="2 3">LX-B</strain>
    </source>
</reference>
<dbReference type="OrthoDB" id="366465at2"/>
<feature type="transmembrane region" description="Helical" evidence="1">
    <location>
        <begin position="267"/>
        <end position="289"/>
    </location>
</feature>
<evidence type="ECO:0000313" key="2">
    <source>
        <dbReference type="EMBL" id="TCL58325.1"/>
    </source>
</evidence>
<feature type="transmembrane region" description="Helical" evidence="1">
    <location>
        <begin position="295"/>
        <end position="312"/>
    </location>
</feature>
<keyword evidence="3" id="KW-1185">Reference proteome</keyword>